<evidence type="ECO:0008006" key="4">
    <source>
        <dbReference type="Google" id="ProtNLM"/>
    </source>
</evidence>
<dbReference type="RefSeq" id="WP_066113076.1">
    <property type="nucleotide sequence ID" value="NZ_CP103875.1"/>
</dbReference>
<dbReference type="SUPFAM" id="SSF89155">
    <property type="entry name" value="TorD-like"/>
    <property type="match status" value="1"/>
</dbReference>
<dbReference type="PANTHER" id="PTHR34227:SF1">
    <property type="entry name" value="DIMETHYL SULFOXIDE REDUCTASE CHAPERONE-RELATED"/>
    <property type="match status" value="1"/>
</dbReference>
<gene>
    <name evidence="2" type="ORF">QV09_00225</name>
</gene>
<dbReference type="Proteomes" id="UP000092527">
    <property type="component" value="Unassembled WGS sequence"/>
</dbReference>
<evidence type="ECO:0000313" key="2">
    <source>
        <dbReference type="EMBL" id="OBX12132.1"/>
    </source>
</evidence>
<proteinExistence type="predicted"/>
<reference evidence="2 3" key="1">
    <citation type="submission" date="2014-11" db="EMBL/GenBank/DDBJ databases">
        <title>Pan-genome of Gallibacterium spp.</title>
        <authorList>
            <person name="Kudirkiene E."/>
            <person name="Bojesen A.M."/>
        </authorList>
    </citation>
    <scope>NUCLEOTIDE SEQUENCE [LARGE SCALE GENOMIC DNA]</scope>
    <source>
        <strain evidence="2 3">18469/18</strain>
    </source>
</reference>
<evidence type="ECO:0000256" key="1">
    <source>
        <dbReference type="ARBA" id="ARBA00023186"/>
    </source>
</evidence>
<dbReference type="InterPro" id="IPR036411">
    <property type="entry name" value="TorD-like_sf"/>
</dbReference>
<dbReference type="Pfam" id="PF02613">
    <property type="entry name" value="Nitrate_red_del"/>
    <property type="match status" value="1"/>
</dbReference>
<dbReference type="EMBL" id="JTJU01000001">
    <property type="protein sequence ID" value="OBX12132.1"/>
    <property type="molecule type" value="Genomic_DNA"/>
</dbReference>
<organism evidence="2 3">
    <name type="scientific">Gallibacterium salpingitidis</name>
    <dbReference type="NCBI Taxonomy" id="505341"/>
    <lineage>
        <taxon>Bacteria</taxon>
        <taxon>Pseudomonadati</taxon>
        <taxon>Pseudomonadota</taxon>
        <taxon>Gammaproteobacteria</taxon>
        <taxon>Pasteurellales</taxon>
        <taxon>Pasteurellaceae</taxon>
        <taxon>Gallibacterium</taxon>
    </lineage>
</organism>
<comment type="caution">
    <text evidence="2">The sequence shown here is derived from an EMBL/GenBank/DDBJ whole genome shotgun (WGS) entry which is preliminary data.</text>
</comment>
<dbReference type="AlphaFoldDB" id="A0AB36E6V5"/>
<keyword evidence="1" id="KW-0143">Chaperone</keyword>
<dbReference type="InterPro" id="IPR050289">
    <property type="entry name" value="TorD/DmsD_chaperones"/>
</dbReference>
<dbReference type="PANTHER" id="PTHR34227">
    <property type="entry name" value="CHAPERONE PROTEIN YCDY"/>
    <property type="match status" value="1"/>
</dbReference>
<name>A0AB36E6V5_9PAST</name>
<accession>A0AB36E6V5</accession>
<evidence type="ECO:0000313" key="3">
    <source>
        <dbReference type="Proteomes" id="UP000092527"/>
    </source>
</evidence>
<dbReference type="Gene3D" id="1.10.3480.10">
    <property type="entry name" value="TorD-like"/>
    <property type="match status" value="1"/>
</dbReference>
<dbReference type="InterPro" id="IPR020945">
    <property type="entry name" value="DMSO/NO3_reduct_chaperone"/>
</dbReference>
<protein>
    <recommendedName>
        <fullName evidence="4">Dehydrogenase</fullName>
    </recommendedName>
</protein>
<sequence>MNYLFTRHYIYDLLRRLFIEEPNIDLLIFLKENNLINTIYNELSENREICNLYKSWLDELLNKNISSHSDDYQELHWDFTQLFVGPHILPAPPWESSYKGDYLLFTETTANVEKYYQQYSFYLPEREIEAADHIGFELDFIYHLNQKALTTCNELSELEFNLKAQYMFLIEHILNFIHLFSLNIQQYAQTDFYKKLARFIEEFIKFDSEKINSLLLQMQNNS</sequence>